<comment type="similarity">
    <text evidence="1">Belongs to the LysR transcriptional regulatory family.</text>
</comment>
<organism evidence="6 7">
    <name type="scientific">Reyranella humidisoli</name>
    <dbReference type="NCBI Taxonomy" id="2849149"/>
    <lineage>
        <taxon>Bacteria</taxon>
        <taxon>Pseudomonadati</taxon>
        <taxon>Pseudomonadota</taxon>
        <taxon>Alphaproteobacteria</taxon>
        <taxon>Hyphomicrobiales</taxon>
        <taxon>Reyranellaceae</taxon>
        <taxon>Reyranella</taxon>
    </lineage>
</organism>
<evidence type="ECO:0000256" key="2">
    <source>
        <dbReference type="ARBA" id="ARBA00023015"/>
    </source>
</evidence>
<accession>A0ABS6INH7</accession>
<dbReference type="RefSeq" id="WP_216960874.1">
    <property type="nucleotide sequence ID" value="NZ_JAHOPB010000001.1"/>
</dbReference>
<name>A0ABS6INH7_9HYPH</name>
<feature type="domain" description="HTH lysR-type" evidence="5">
    <location>
        <begin position="1"/>
        <end position="58"/>
    </location>
</feature>
<comment type="caution">
    <text evidence="6">The sequence shown here is derived from an EMBL/GenBank/DDBJ whole genome shotgun (WGS) entry which is preliminary data.</text>
</comment>
<dbReference type="InterPro" id="IPR000847">
    <property type="entry name" value="LysR_HTH_N"/>
</dbReference>
<proteinExistence type="inferred from homology"/>
<dbReference type="EMBL" id="JAHOPB010000001">
    <property type="protein sequence ID" value="MBU8874773.1"/>
    <property type="molecule type" value="Genomic_DNA"/>
</dbReference>
<dbReference type="CDD" id="cd08414">
    <property type="entry name" value="PBP2_LTTR_aromatics_like"/>
    <property type="match status" value="1"/>
</dbReference>
<evidence type="ECO:0000256" key="4">
    <source>
        <dbReference type="ARBA" id="ARBA00023163"/>
    </source>
</evidence>
<evidence type="ECO:0000259" key="5">
    <source>
        <dbReference type="PROSITE" id="PS50931"/>
    </source>
</evidence>
<dbReference type="Proteomes" id="UP000727907">
    <property type="component" value="Unassembled WGS sequence"/>
</dbReference>
<keyword evidence="3" id="KW-0238">DNA-binding</keyword>
<dbReference type="PANTHER" id="PTHR30346">
    <property type="entry name" value="TRANSCRIPTIONAL DUAL REGULATOR HCAR-RELATED"/>
    <property type="match status" value="1"/>
</dbReference>
<evidence type="ECO:0000256" key="3">
    <source>
        <dbReference type="ARBA" id="ARBA00023125"/>
    </source>
</evidence>
<keyword evidence="4" id="KW-0804">Transcription</keyword>
<dbReference type="Pfam" id="PF03466">
    <property type="entry name" value="LysR_substrate"/>
    <property type="match status" value="1"/>
</dbReference>
<reference evidence="6 7" key="1">
    <citation type="submission" date="2021-06" db="EMBL/GenBank/DDBJ databases">
        <authorList>
            <person name="Lee D.H."/>
        </authorList>
    </citation>
    <scope>NUCLEOTIDE SEQUENCE [LARGE SCALE GENOMIC DNA]</scope>
    <source>
        <strain evidence="6 7">MMS21-HV4-11</strain>
    </source>
</reference>
<sequence>MDLRQLRYFCAVVREGHFGRAAASLGIAQPPLTRQIQSLEHRLGVELLHRTQKKFEVTQAGLLLYERARRLLDGADQAVDDVRRLGSGETGRLTVGFAPSNAFTLLPPIVARFRSAYPDVELELRQLTTSILVTSLEAGSLDVALLRPPLSSRSLQIVTLIREPFLALVPSTHRLATRSDMQLRQFAGEPFVMYSRAGLPLLHARAMDMCRRANFSPRIVQYADQIHTVAGFVAAGLGVAVAPSTVTRFNMPGLRVLQIAENPAPLAMAMAWRTGTATGLVRNFTRIAREAATAWQAGESKEPL</sequence>
<evidence type="ECO:0000256" key="1">
    <source>
        <dbReference type="ARBA" id="ARBA00009437"/>
    </source>
</evidence>
<dbReference type="Pfam" id="PF00126">
    <property type="entry name" value="HTH_1"/>
    <property type="match status" value="1"/>
</dbReference>
<keyword evidence="7" id="KW-1185">Reference proteome</keyword>
<keyword evidence="2" id="KW-0805">Transcription regulation</keyword>
<dbReference type="PANTHER" id="PTHR30346:SF28">
    <property type="entry name" value="HTH-TYPE TRANSCRIPTIONAL REGULATOR CYNR"/>
    <property type="match status" value="1"/>
</dbReference>
<gene>
    <name evidence="6" type="ORF">KQ910_13440</name>
</gene>
<evidence type="ECO:0000313" key="7">
    <source>
        <dbReference type="Proteomes" id="UP000727907"/>
    </source>
</evidence>
<dbReference type="PROSITE" id="PS50931">
    <property type="entry name" value="HTH_LYSR"/>
    <property type="match status" value="1"/>
</dbReference>
<protein>
    <submittedName>
        <fullName evidence="6">LysR family transcriptional regulator</fullName>
    </submittedName>
</protein>
<dbReference type="InterPro" id="IPR005119">
    <property type="entry name" value="LysR_subst-bd"/>
</dbReference>
<evidence type="ECO:0000313" key="6">
    <source>
        <dbReference type="EMBL" id="MBU8874773.1"/>
    </source>
</evidence>